<evidence type="ECO:0000313" key="4">
    <source>
        <dbReference type="Proteomes" id="UP000095544"/>
    </source>
</evidence>
<organism evidence="3 4">
    <name type="scientific">Faecalicatena contorta</name>
    <dbReference type="NCBI Taxonomy" id="39482"/>
    <lineage>
        <taxon>Bacteria</taxon>
        <taxon>Bacillati</taxon>
        <taxon>Bacillota</taxon>
        <taxon>Clostridia</taxon>
        <taxon>Lachnospirales</taxon>
        <taxon>Lachnospiraceae</taxon>
        <taxon>Faecalicatena</taxon>
    </lineage>
</organism>
<dbReference type="PANTHER" id="PTHR43053:SF3">
    <property type="entry name" value="ALPHA-GALACTOSIDASE C-RELATED"/>
    <property type="match status" value="1"/>
</dbReference>
<proteinExistence type="predicted"/>
<name>A0A174B5H2_9FIRM</name>
<evidence type="ECO:0000313" key="3">
    <source>
        <dbReference type="EMBL" id="CUN95000.1"/>
    </source>
</evidence>
<dbReference type="InterPro" id="IPR002252">
    <property type="entry name" value="Glyco_hydro_36"/>
</dbReference>
<dbReference type="SUPFAM" id="SSF51445">
    <property type="entry name" value="(Trans)glycosidases"/>
    <property type="match status" value="1"/>
</dbReference>
<dbReference type="GO" id="GO:0016052">
    <property type="term" value="P:carbohydrate catabolic process"/>
    <property type="evidence" value="ECO:0007669"/>
    <property type="project" value="InterPro"/>
</dbReference>
<evidence type="ECO:0000256" key="2">
    <source>
        <dbReference type="ARBA" id="ARBA00023295"/>
    </source>
</evidence>
<dbReference type="CDD" id="cd14791">
    <property type="entry name" value="GH36"/>
    <property type="match status" value="1"/>
</dbReference>
<dbReference type="PRINTS" id="PR00743">
    <property type="entry name" value="GLHYDRLASE36"/>
</dbReference>
<dbReference type="STRING" id="39482.ERS852491_00891"/>
<keyword evidence="2 3" id="KW-0326">Glycosidase</keyword>
<dbReference type="Gene3D" id="3.20.20.70">
    <property type="entry name" value="Aldolase class I"/>
    <property type="match status" value="1"/>
</dbReference>
<protein>
    <submittedName>
        <fullName evidence="3">Alpha-galactosidase</fullName>
        <ecNumber evidence="3">3.2.1.22</ecNumber>
    </submittedName>
</protein>
<dbReference type="Proteomes" id="UP000095544">
    <property type="component" value="Unassembled WGS sequence"/>
</dbReference>
<dbReference type="InterPro" id="IPR017853">
    <property type="entry name" value="GH"/>
</dbReference>
<gene>
    <name evidence="3" type="primary">rafA_1</name>
    <name evidence="3" type="ORF">ERS852491_00891</name>
</gene>
<dbReference type="Pfam" id="PF02065">
    <property type="entry name" value="Melibiase"/>
    <property type="match status" value="1"/>
</dbReference>
<keyword evidence="1 3" id="KW-0378">Hydrolase</keyword>
<accession>A0A174B5H2</accession>
<dbReference type="Gene3D" id="2.70.98.60">
    <property type="entry name" value="alpha-galactosidase from lactobacil brevis"/>
    <property type="match status" value="1"/>
</dbReference>
<dbReference type="RefSeq" id="WP_055151371.1">
    <property type="nucleotide sequence ID" value="NZ_CYZU01000006.1"/>
</dbReference>
<sequence length="708" mass="80943">MKQWDYILGGITLRYIREDLTGHISMVLLPEGMDSCFEKRRTEMRMRNNICNAWDIGALCHLSLRHHAQGNGAGCTLKYGESTEKLRYKSQEKTKEGNVVRIITLLEAEEGYCVRHTVTYTEGESGIEVENEFQNHSERPFTLDMMTSFSLDNLSPFQPDDAPYQLRLHRFRGGWSLEGKHQADTVEELNLEGTWFRAFPESERYGCLGAHTVKRWFPFGCVEDRDAGVFWAVQMEAASSWQMEFSRDGDCYSLSGGVADCEFGGWWKKISPGGSFLAPKAYISVSSCGLWDVCQNITDMFHKYADLQPDCEKELPILFNEWCTTWGKPTEEEILILAEKLKETPAKYLVIDAGWSKKECEDGDPQGGNGEWEPDQDKFPHGLKYLSRCLKDAGLRTGIWMEFEVTTKGANVHSGTYDSMHLYRNGEVIQTGGIRRFWDFRQTEVTQYLKERVLDFLRENGIQYLKVDYNGSIGYGCDGAESPGEGLRQQMQAVHRFFGMLRREYPELVIENCASGGHRLEPSLVKLTAMSSFSDAHECREIPYIAANLHQLVLPRQCQVWAVISPELELQEIQYRLISGMLGRFCLSGPVQDLNAEQWQEVKDAMRFYGKAREIIKKGRSRLVRTGRNNQHHLEGAQILFREMEGKVLVIYHAFSNPPTSIGGILPEGKWKITDAFGRKCRLELGKEELKIWPQDSWEAGAVYLERG</sequence>
<dbReference type="PANTHER" id="PTHR43053">
    <property type="entry name" value="GLYCOSIDASE FAMILY 31"/>
    <property type="match status" value="1"/>
</dbReference>
<dbReference type="EMBL" id="CYZU01000006">
    <property type="protein sequence ID" value="CUN95000.1"/>
    <property type="molecule type" value="Genomic_DNA"/>
</dbReference>
<dbReference type="InterPro" id="IPR013785">
    <property type="entry name" value="Aldolase_TIM"/>
</dbReference>
<dbReference type="AlphaFoldDB" id="A0A174B5H2"/>
<dbReference type="GO" id="GO:0004557">
    <property type="term" value="F:alpha-galactosidase activity"/>
    <property type="evidence" value="ECO:0007669"/>
    <property type="project" value="UniProtKB-EC"/>
</dbReference>
<dbReference type="OrthoDB" id="9758822at2"/>
<evidence type="ECO:0000256" key="1">
    <source>
        <dbReference type="ARBA" id="ARBA00022801"/>
    </source>
</evidence>
<dbReference type="EC" id="3.2.1.22" evidence="3"/>
<dbReference type="InterPro" id="IPR038417">
    <property type="entry name" value="Alpga-gal_N_sf"/>
</dbReference>
<reference evidence="3 4" key="1">
    <citation type="submission" date="2015-09" db="EMBL/GenBank/DDBJ databases">
        <authorList>
            <consortium name="Pathogen Informatics"/>
        </authorList>
    </citation>
    <scope>NUCLEOTIDE SEQUENCE [LARGE SCALE GENOMIC DNA]</scope>
    <source>
        <strain evidence="3 4">2789STDY5834876</strain>
    </source>
</reference>
<dbReference type="InterPro" id="IPR050985">
    <property type="entry name" value="Alpha-glycosidase_related"/>
</dbReference>